<dbReference type="PANTHER" id="PTHR24148">
    <property type="entry name" value="ANKYRIN REPEAT DOMAIN-CONTAINING PROTEIN 39 HOMOLOG-RELATED"/>
    <property type="match status" value="1"/>
</dbReference>
<protein>
    <submittedName>
        <fullName evidence="2">Heterokaryon incompatibility protein-domain-containing protein</fullName>
    </submittedName>
</protein>
<sequence>MESYTYSPLPAGHIRLVSVAVNAEHKLSATIKHVAFDEKDPIVYSALSYVWGEPLFTVPMRCDDGASMLKITPTLHDALLHATKFSPNEDLWIDQICINQKDDAERSEQVKMMTSIYNYAKTVIAYVGPSGPSTDRAVDLITRVGTMAGKMAGDMFRWDDEQSYTPESLKSYEKISYEQSTEMGIPFHDTESWDAFSEFYDRKWYQRIWIVQEILPSRHAVVVCGSHSVKWEHVKHAAAWYHYKAAVVSGRHKRKVDGIQLTQGMDLTWNLRLGSEYLAELMGQKTGPTHRWTLQRLLTAFRGREATDPRDKVYALVGLSDLAPELSGNEKGLRIDYGKDVKTVFTEAARAIIGTENLSPNLDVLLAARRTTCACAGEPSREEQEGWPSWVPDWRRHFGWGCQWGVGWPIEEWSVESYKAGKHTNLDQKGDDIFTLRVRGKVLGRVIYASPHAHVSEMLQNDAIRKTEAICLDMLQESLSVSDNRYLPTGQPIEVAFAMTLIGNRFPKTLKEKGVITEETYAENYLGFLDSLLMPKDTEEERTIRERTGLPYYDKYGFDNDWIEAVMHAVCERRFYVTDTGLIGLGNHYMREGDVVVKLVGMSLPCVLRPRRRRPYGVNGNGQEGYEFIGEAYCHGEMGGLQPDGPGSLSEETLREFVLQ</sequence>
<reference evidence="2" key="1">
    <citation type="journal article" date="2023" name="Mol. Phylogenet. Evol.">
        <title>Genome-scale phylogeny and comparative genomics of the fungal order Sordariales.</title>
        <authorList>
            <person name="Hensen N."/>
            <person name="Bonometti L."/>
            <person name="Westerberg I."/>
            <person name="Brannstrom I.O."/>
            <person name="Guillou S."/>
            <person name="Cros-Aarteil S."/>
            <person name="Calhoun S."/>
            <person name="Haridas S."/>
            <person name="Kuo A."/>
            <person name="Mondo S."/>
            <person name="Pangilinan J."/>
            <person name="Riley R."/>
            <person name="LaButti K."/>
            <person name="Andreopoulos B."/>
            <person name="Lipzen A."/>
            <person name="Chen C."/>
            <person name="Yan M."/>
            <person name="Daum C."/>
            <person name="Ng V."/>
            <person name="Clum A."/>
            <person name="Steindorff A."/>
            <person name="Ohm R.A."/>
            <person name="Martin F."/>
            <person name="Silar P."/>
            <person name="Natvig D.O."/>
            <person name="Lalanne C."/>
            <person name="Gautier V."/>
            <person name="Ament-Velasquez S.L."/>
            <person name="Kruys A."/>
            <person name="Hutchinson M.I."/>
            <person name="Powell A.J."/>
            <person name="Barry K."/>
            <person name="Miller A.N."/>
            <person name="Grigoriev I.V."/>
            <person name="Debuchy R."/>
            <person name="Gladieux P."/>
            <person name="Hiltunen Thoren M."/>
            <person name="Johannesson H."/>
        </authorList>
    </citation>
    <scope>NUCLEOTIDE SEQUENCE</scope>
    <source>
        <strain evidence="2">CBS 118394</strain>
    </source>
</reference>
<evidence type="ECO:0000259" key="1">
    <source>
        <dbReference type="Pfam" id="PF06985"/>
    </source>
</evidence>
<keyword evidence="3" id="KW-1185">Reference proteome</keyword>
<evidence type="ECO:0000313" key="2">
    <source>
        <dbReference type="EMBL" id="KAK3312686.1"/>
    </source>
</evidence>
<dbReference type="Pfam" id="PF26639">
    <property type="entry name" value="Het-6_barrel"/>
    <property type="match status" value="1"/>
</dbReference>
<dbReference type="PANTHER" id="PTHR24148:SF73">
    <property type="entry name" value="HET DOMAIN PROTEIN (AFU_ORTHOLOGUE AFUA_8G01020)"/>
    <property type="match status" value="1"/>
</dbReference>
<proteinExistence type="predicted"/>
<organism evidence="2 3">
    <name type="scientific">Apodospora peruviana</name>
    <dbReference type="NCBI Taxonomy" id="516989"/>
    <lineage>
        <taxon>Eukaryota</taxon>
        <taxon>Fungi</taxon>
        <taxon>Dikarya</taxon>
        <taxon>Ascomycota</taxon>
        <taxon>Pezizomycotina</taxon>
        <taxon>Sordariomycetes</taxon>
        <taxon>Sordariomycetidae</taxon>
        <taxon>Sordariales</taxon>
        <taxon>Lasiosphaeriaceae</taxon>
        <taxon>Apodospora</taxon>
    </lineage>
</organism>
<dbReference type="Proteomes" id="UP001283341">
    <property type="component" value="Unassembled WGS sequence"/>
</dbReference>
<dbReference type="InterPro" id="IPR052895">
    <property type="entry name" value="HetReg/Transcr_Mod"/>
</dbReference>
<reference evidence="2" key="2">
    <citation type="submission" date="2023-06" db="EMBL/GenBank/DDBJ databases">
        <authorList>
            <consortium name="Lawrence Berkeley National Laboratory"/>
            <person name="Haridas S."/>
            <person name="Hensen N."/>
            <person name="Bonometti L."/>
            <person name="Westerberg I."/>
            <person name="Brannstrom I.O."/>
            <person name="Guillou S."/>
            <person name="Cros-Aarteil S."/>
            <person name="Calhoun S."/>
            <person name="Kuo A."/>
            <person name="Mondo S."/>
            <person name="Pangilinan J."/>
            <person name="Riley R."/>
            <person name="Labutti K."/>
            <person name="Andreopoulos B."/>
            <person name="Lipzen A."/>
            <person name="Chen C."/>
            <person name="Yanf M."/>
            <person name="Daum C."/>
            <person name="Ng V."/>
            <person name="Clum A."/>
            <person name="Steindorff A."/>
            <person name="Ohm R."/>
            <person name="Martin F."/>
            <person name="Silar P."/>
            <person name="Natvig D."/>
            <person name="Lalanne C."/>
            <person name="Gautier V."/>
            <person name="Ament-Velasquez S.L."/>
            <person name="Kruys A."/>
            <person name="Hutchinson M.I."/>
            <person name="Powell A.J."/>
            <person name="Barry K."/>
            <person name="Miller A.N."/>
            <person name="Grigoriev I.V."/>
            <person name="Debuchy R."/>
            <person name="Gladieux P."/>
            <person name="Thoren M.H."/>
            <person name="Johannesson H."/>
        </authorList>
    </citation>
    <scope>NUCLEOTIDE SEQUENCE</scope>
    <source>
        <strain evidence="2">CBS 118394</strain>
    </source>
</reference>
<evidence type="ECO:0000313" key="3">
    <source>
        <dbReference type="Proteomes" id="UP001283341"/>
    </source>
</evidence>
<feature type="domain" description="Heterokaryon incompatibility" evidence="1">
    <location>
        <begin position="44"/>
        <end position="213"/>
    </location>
</feature>
<accession>A0AAE0HU08</accession>
<name>A0AAE0HU08_9PEZI</name>
<dbReference type="Pfam" id="PF06985">
    <property type="entry name" value="HET"/>
    <property type="match status" value="1"/>
</dbReference>
<dbReference type="AlphaFoldDB" id="A0AAE0HU08"/>
<dbReference type="EMBL" id="JAUEDM010000008">
    <property type="protein sequence ID" value="KAK3312686.1"/>
    <property type="molecule type" value="Genomic_DNA"/>
</dbReference>
<gene>
    <name evidence="2" type="ORF">B0H66DRAFT_504582</name>
</gene>
<comment type="caution">
    <text evidence="2">The sequence shown here is derived from an EMBL/GenBank/DDBJ whole genome shotgun (WGS) entry which is preliminary data.</text>
</comment>
<dbReference type="InterPro" id="IPR010730">
    <property type="entry name" value="HET"/>
</dbReference>